<accession>A0A8B6ELP6</accession>
<proteinExistence type="predicted"/>
<keyword evidence="3" id="KW-1185">Reference proteome</keyword>
<dbReference type="Proteomes" id="UP000596742">
    <property type="component" value="Unassembled WGS sequence"/>
</dbReference>
<evidence type="ECO:0000313" key="3">
    <source>
        <dbReference type="Proteomes" id="UP000596742"/>
    </source>
</evidence>
<organism evidence="2 3">
    <name type="scientific">Mytilus galloprovincialis</name>
    <name type="common">Mediterranean mussel</name>
    <dbReference type="NCBI Taxonomy" id="29158"/>
    <lineage>
        <taxon>Eukaryota</taxon>
        <taxon>Metazoa</taxon>
        <taxon>Spiralia</taxon>
        <taxon>Lophotrochozoa</taxon>
        <taxon>Mollusca</taxon>
        <taxon>Bivalvia</taxon>
        <taxon>Autobranchia</taxon>
        <taxon>Pteriomorphia</taxon>
        <taxon>Mytilida</taxon>
        <taxon>Mytiloidea</taxon>
        <taxon>Mytilidae</taxon>
        <taxon>Mytilinae</taxon>
        <taxon>Mytilus</taxon>
    </lineage>
</organism>
<sequence length="122" mass="13607">MASGGSSPTKPTSPGLPVSPSLKELLQFKMMIDTFETMGLKPKGKKFSEKEMKPSKMSLTLPSKETVPKLKPEEKPILVQEKSTTVCSHPPKVRCFSGGDNKGDLQYDIWRYDVRMMLMDPS</sequence>
<dbReference type="EMBL" id="UYJE01005361">
    <property type="protein sequence ID" value="VDI36814.1"/>
    <property type="molecule type" value="Genomic_DNA"/>
</dbReference>
<dbReference type="AlphaFoldDB" id="A0A8B6ELP6"/>
<feature type="region of interest" description="Disordered" evidence="1">
    <location>
        <begin position="1"/>
        <end position="20"/>
    </location>
</feature>
<protein>
    <submittedName>
        <fullName evidence="2">Uncharacterized protein</fullName>
    </submittedName>
</protein>
<feature type="region of interest" description="Disordered" evidence="1">
    <location>
        <begin position="43"/>
        <end position="76"/>
    </location>
</feature>
<evidence type="ECO:0000313" key="2">
    <source>
        <dbReference type="EMBL" id="VDI36814.1"/>
    </source>
</evidence>
<gene>
    <name evidence="2" type="ORF">MGAL_10B043450</name>
</gene>
<reference evidence="2" key="1">
    <citation type="submission" date="2018-11" db="EMBL/GenBank/DDBJ databases">
        <authorList>
            <person name="Alioto T."/>
            <person name="Alioto T."/>
        </authorList>
    </citation>
    <scope>NUCLEOTIDE SEQUENCE</scope>
</reference>
<feature type="compositionally biased region" description="Basic and acidic residues" evidence="1">
    <location>
        <begin position="66"/>
        <end position="76"/>
    </location>
</feature>
<evidence type="ECO:0000256" key="1">
    <source>
        <dbReference type="SAM" id="MobiDB-lite"/>
    </source>
</evidence>
<name>A0A8B6ELP6_MYTGA</name>
<feature type="compositionally biased region" description="Low complexity" evidence="1">
    <location>
        <begin position="1"/>
        <end position="16"/>
    </location>
</feature>
<comment type="caution">
    <text evidence="2">The sequence shown here is derived from an EMBL/GenBank/DDBJ whole genome shotgun (WGS) entry which is preliminary data.</text>
</comment>